<name>A0A438G7K1_VITVI</name>
<dbReference type="EMBL" id="QGNW01000544">
    <property type="protein sequence ID" value="RVW68205.1"/>
    <property type="molecule type" value="Genomic_DNA"/>
</dbReference>
<sequence length="203" mass="23603">MHKRMSRQSNEPSLSIPFNLVEEEKPLTSCVRHNLSWSKRIDPRRVINEEEMFLERPVSFLSEQEFWDRFHIPENIPILLIDDEALSSVDLPNNMMYFTKEQFVAGLRLPIPSLFKQFLHFIHALSVESLIVGSFACLHCQNELERKVKGHVLVSGPWSGSSEEPDGVFYPQHSLEIPSKERWGRLVEWVDKASFTYLTSCSK</sequence>
<evidence type="ECO:0000313" key="1">
    <source>
        <dbReference type="EMBL" id="RVW68205.1"/>
    </source>
</evidence>
<dbReference type="AlphaFoldDB" id="A0A438G7K1"/>
<evidence type="ECO:0000313" key="2">
    <source>
        <dbReference type="Proteomes" id="UP000288805"/>
    </source>
</evidence>
<protein>
    <submittedName>
        <fullName evidence="1">Uncharacterized protein</fullName>
    </submittedName>
</protein>
<accession>A0A438G7K1</accession>
<comment type="caution">
    <text evidence="1">The sequence shown here is derived from an EMBL/GenBank/DDBJ whole genome shotgun (WGS) entry which is preliminary data.</text>
</comment>
<dbReference type="Proteomes" id="UP000288805">
    <property type="component" value="Unassembled WGS sequence"/>
</dbReference>
<organism evidence="1 2">
    <name type="scientific">Vitis vinifera</name>
    <name type="common">Grape</name>
    <dbReference type="NCBI Taxonomy" id="29760"/>
    <lineage>
        <taxon>Eukaryota</taxon>
        <taxon>Viridiplantae</taxon>
        <taxon>Streptophyta</taxon>
        <taxon>Embryophyta</taxon>
        <taxon>Tracheophyta</taxon>
        <taxon>Spermatophyta</taxon>
        <taxon>Magnoliopsida</taxon>
        <taxon>eudicotyledons</taxon>
        <taxon>Gunneridae</taxon>
        <taxon>Pentapetalae</taxon>
        <taxon>rosids</taxon>
        <taxon>Vitales</taxon>
        <taxon>Vitaceae</taxon>
        <taxon>Viteae</taxon>
        <taxon>Vitis</taxon>
    </lineage>
</organism>
<reference evidence="1 2" key="1">
    <citation type="journal article" date="2018" name="PLoS Genet.">
        <title>Population sequencing reveals clonal diversity and ancestral inbreeding in the grapevine cultivar Chardonnay.</title>
        <authorList>
            <person name="Roach M.J."/>
            <person name="Johnson D.L."/>
            <person name="Bohlmann J."/>
            <person name="van Vuuren H.J."/>
            <person name="Jones S.J."/>
            <person name="Pretorius I.S."/>
            <person name="Schmidt S.A."/>
            <person name="Borneman A.R."/>
        </authorList>
    </citation>
    <scope>NUCLEOTIDE SEQUENCE [LARGE SCALE GENOMIC DNA]</scope>
    <source>
        <strain evidence="2">cv. Chardonnay</strain>
        <tissue evidence="1">Leaf</tissue>
    </source>
</reference>
<gene>
    <name evidence="1" type="ORF">CK203_059730</name>
</gene>
<proteinExistence type="predicted"/>